<proteinExistence type="predicted"/>
<dbReference type="AlphaFoldDB" id="A0A7I8L3C2"/>
<dbReference type="SMART" id="SM00595">
    <property type="entry name" value="MADF"/>
    <property type="match status" value="1"/>
</dbReference>
<name>A0A7I8L3C2_SPIIN</name>
<evidence type="ECO:0000259" key="2">
    <source>
        <dbReference type="Pfam" id="PF13837"/>
    </source>
</evidence>
<feature type="region of interest" description="Disordered" evidence="1">
    <location>
        <begin position="1"/>
        <end position="21"/>
    </location>
</feature>
<organism evidence="3 4">
    <name type="scientific">Spirodela intermedia</name>
    <name type="common">Intermediate duckweed</name>
    <dbReference type="NCBI Taxonomy" id="51605"/>
    <lineage>
        <taxon>Eukaryota</taxon>
        <taxon>Viridiplantae</taxon>
        <taxon>Streptophyta</taxon>
        <taxon>Embryophyta</taxon>
        <taxon>Tracheophyta</taxon>
        <taxon>Spermatophyta</taxon>
        <taxon>Magnoliopsida</taxon>
        <taxon>Liliopsida</taxon>
        <taxon>Araceae</taxon>
        <taxon>Lemnoideae</taxon>
        <taxon>Spirodela</taxon>
    </lineage>
</organism>
<evidence type="ECO:0000256" key="1">
    <source>
        <dbReference type="SAM" id="MobiDB-lite"/>
    </source>
</evidence>
<feature type="region of interest" description="Disordered" evidence="1">
    <location>
        <begin position="205"/>
        <end position="225"/>
    </location>
</feature>
<protein>
    <recommendedName>
        <fullName evidence="2">Myb/SANT-like DNA-binding domain-containing protein</fullName>
    </recommendedName>
</protein>
<dbReference type="Pfam" id="PF13837">
    <property type="entry name" value="Myb_DNA-bind_4"/>
    <property type="match status" value="1"/>
</dbReference>
<dbReference type="Gene3D" id="1.10.10.60">
    <property type="entry name" value="Homeodomain-like"/>
    <property type="match status" value="1"/>
</dbReference>
<dbReference type="InterPro" id="IPR044823">
    <property type="entry name" value="ASIL1/2-like"/>
</dbReference>
<reference evidence="3" key="1">
    <citation type="submission" date="2020-02" db="EMBL/GenBank/DDBJ databases">
        <authorList>
            <person name="Scholz U."/>
            <person name="Mascher M."/>
            <person name="Fiebig A."/>
        </authorList>
    </citation>
    <scope>NUCLEOTIDE SEQUENCE</scope>
</reference>
<evidence type="ECO:0000313" key="3">
    <source>
        <dbReference type="EMBL" id="CAA7403828.1"/>
    </source>
</evidence>
<dbReference type="InterPro" id="IPR044822">
    <property type="entry name" value="Myb_DNA-bind_4"/>
</dbReference>
<sequence length="327" mass="36426">MGTSPEPETAQRPPMVSSLSSASSRRLVTPCWTHDETVALIDAYREKWYALRRGNLRASHWEEVADGVRDRCQSVGAATTGFKTAVQCRHKVEKLRQRYRAEKQRLALRGNSGKPRFSSWVYFRKMDSMELGSTAGDGAIPSSAPLSSSSDDGKDDHNVSAGNPKESAPIIQRFNSRDGEVGEVGSSLVSDGLKFRIPRALRSKVSGTRPEERTNAPVGAGKPKLGNGFFNGFSGPPRPFGLEEIGQGEQQQKKGSIVWEMVAAVKMLGDEFTRIEEMKMKMARDMEKVRREMELKRTKMILDSQRQIVDYIRGLHEKNGAKVKPKQ</sequence>
<dbReference type="EMBL" id="LR746273">
    <property type="protein sequence ID" value="CAA7403828.1"/>
    <property type="molecule type" value="Genomic_DNA"/>
</dbReference>
<dbReference type="Proteomes" id="UP000663760">
    <property type="component" value="Chromosome 10"/>
</dbReference>
<dbReference type="PANTHER" id="PTHR31307">
    <property type="entry name" value="TRIHELIX TRANSCRIPTION FACTOR ASIL2"/>
    <property type="match status" value="1"/>
</dbReference>
<dbReference type="OrthoDB" id="1901794at2759"/>
<dbReference type="PANTHER" id="PTHR31307:SF49">
    <property type="entry name" value="ALCOHOL DEHYDROGENASE TRANSCRIPTION FACTOR MYB_SANT-LIKE FAMILY PROTEIN"/>
    <property type="match status" value="1"/>
</dbReference>
<keyword evidence="4" id="KW-1185">Reference proteome</keyword>
<feature type="compositionally biased region" description="Low complexity" evidence="1">
    <location>
        <begin position="141"/>
        <end position="150"/>
    </location>
</feature>
<evidence type="ECO:0000313" key="4">
    <source>
        <dbReference type="Proteomes" id="UP000663760"/>
    </source>
</evidence>
<gene>
    <name evidence="3" type="ORF">SI8410_10014506</name>
</gene>
<feature type="region of interest" description="Disordered" evidence="1">
    <location>
        <begin position="134"/>
        <end position="171"/>
    </location>
</feature>
<feature type="domain" description="Myb/SANT-like DNA-binding" evidence="2">
    <location>
        <begin position="30"/>
        <end position="129"/>
    </location>
</feature>
<accession>A0A7I8L3C2</accession>
<dbReference type="FunFam" id="1.10.10.60:FF:000152">
    <property type="entry name" value="Trihelix transcription factor ASIL2"/>
    <property type="match status" value="1"/>
</dbReference>